<name>A0A8S5TZJ4_9CAUD</name>
<organism evidence="1">
    <name type="scientific">Siphoviridae sp. ctuvi3</name>
    <dbReference type="NCBI Taxonomy" id="2825718"/>
    <lineage>
        <taxon>Viruses</taxon>
        <taxon>Duplodnaviria</taxon>
        <taxon>Heunggongvirae</taxon>
        <taxon>Uroviricota</taxon>
        <taxon>Caudoviricetes</taxon>
    </lineage>
</organism>
<proteinExistence type="predicted"/>
<accession>A0A8S5TZJ4</accession>
<dbReference type="EMBL" id="BK015965">
    <property type="protein sequence ID" value="DAF87629.1"/>
    <property type="molecule type" value="Genomic_DNA"/>
</dbReference>
<sequence length="80" mass="8972">MLETKKSTTLTGTITVKDGDVDKQVVYLSANVTSDGAGNDNVNQTIQDRNLYKANKVQIRKDIAEFTNKFYEIQDAEVEE</sequence>
<reference evidence="1" key="1">
    <citation type="journal article" date="2021" name="Proc. Natl. Acad. Sci. U.S.A.">
        <title>A Catalog of Tens of Thousands of Viruses from Human Metagenomes Reveals Hidden Associations with Chronic Diseases.</title>
        <authorList>
            <person name="Tisza M.J."/>
            <person name="Buck C.B."/>
        </authorList>
    </citation>
    <scope>NUCLEOTIDE SEQUENCE</scope>
    <source>
        <strain evidence="1">Ctuvi3</strain>
    </source>
</reference>
<evidence type="ECO:0000313" key="1">
    <source>
        <dbReference type="EMBL" id="DAF87629.1"/>
    </source>
</evidence>
<protein>
    <submittedName>
        <fullName evidence="1">Uncharacterized protein</fullName>
    </submittedName>
</protein>